<dbReference type="SUPFAM" id="SSF48371">
    <property type="entry name" value="ARM repeat"/>
    <property type="match status" value="1"/>
</dbReference>
<evidence type="ECO:0000256" key="8">
    <source>
        <dbReference type="ARBA" id="ARBA00046432"/>
    </source>
</evidence>
<dbReference type="SUPFAM" id="SSF51161">
    <property type="entry name" value="Trimeric LpxA-like enzymes"/>
    <property type="match status" value="1"/>
</dbReference>
<comment type="subcellular location">
    <subcellularLocation>
        <location evidence="1">Cytoplasm</location>
        <location evidence="1">Cytosol</location>
    </subcellularLocation>
</comment>
<feature type="compositionally biased region" description="Acidic residues" evidence="9">
    <location>
        <begin position="778"/>
        <end position="793"/>
    </location>
</feature>
<dbReference type="InterPro" id="IPR051956">
    <property type="entry name" value="eIF2B_epsilon"/>
</dbReference>
<keyword evidence="3" id="KW-0963">Cytoplasm</keyword>
<reference evidence="11" key="1">
    <citation type="submission" date="2023-03" db="EMBL/GenBank/DDBJ databases">
        <title>Mating type loci evolution in Malassezia.</title>
        <authorList>
            <person name="Coelho M.A."/>
        </authorList>
    </citation>
    <scope>NUCLEOTIDE SEQUENCE</scope>
    <source>
        <strain evidence="11">CBS 9431</strain>
    </source>
</reference>
<keyword evidence="4 11" id="KW-0396">Initiation factor</keyword>
<dbReference type="InterPro" id="IPR016024">
    <property type="entry name" value="ARM-type_fold"/>
</dbReference>
<dbReference type="AlphaFoldDB" id="A0AAF0F6P4"/>
<dbReference type="InterPro" id="IPR035543">
    <property type="entry name" value="eIF-2B_epsilon_N"/>
</dbReference>
<dbReference type="PANTHER" id="PTHR45887">
    <property type="entry name" value="TRANSLATION INITIATION FACTOR EIF-2B SUBUNIT EPSILON"/>
    <property type="match status" value="1"/>
</dbReference>
<dbReference type="Pfam" id="PF02020">
    <property type="entry name" value="W2"/>
    <property type="match status" value="1"/>
</dbReference>
<dbReference type="GO" id="GO:0031369">
    <property type="term" value="F:translation initiation factor binding"/>
    <property type="evidence" value="ECO:0007669"/>
    <property type="project" value="InterPro"/>
</dbReference>
<dbReference type="Pfam" id="PF00483">
    <property type="entry name" value="NTP_transferase"/>
    <property type="match status" value="1"/>
</dbReference>
<dbReference type="InterPro" id="IPR005835">
    <property type="entry name" value="NTP_transferase_dom"/>
</dbReference>
<comment type="similarity">
    <text evidence="2">Belongs to the eIF-2B gamma/epsilon subunits family.</text>
</comment>
<evidence type="ECO:0000313" key="12">
    <source>
        <dbReference type="Proteomes" id="UP001217754"/>
    </source>
</evidence>
<evidence type="ECO:0000256" key="4">
    <source>
        <dbReference type="ARBA" id="ARBA00022540"/>
    </source>
</evidence>
<keyword evidence="12" id="KW-1185">Reference proteome</keyword>
<evidence type="ECO:0000259" key="10">
    <source>
        <dbReference type="PROSITE" id="PS51363"/>
    </source>
</evidence>
<evidence type="ECO:0000256" key="1">
    <source>
        <dbReference type="ARBA" id="ARBA00004514"/>
    </source>
</evidence>
<feature type="compositionally biased region" description="Low complexity" evidence="9">
    <location>
        <begin position="486"/>
        <end position="495"/>
    </location>
</feature>
<feature type="compositionally biased region" description="Acidic residues" evidence="9">
    <location>
        <begin position="472"/>
        <end position="483"/>
    </location>
</feature>
<dbReference type="InterPro" id="IPR011004">
    <property type="entry name" value="Trimer_LpxA-like_sf"/>
</dbReference>
<feature type="region of interest" description="Disordered" evidence="9">
    <location>
        <begin position="467"/>
        <end position="522"/>
    </location>
</feature>
<proteinExistence type="inferred from homology"/>
<dbReference type="InterPro" id="IPR044123">
    <property type="entry name" value="W2_eIF2B_epsilon"/>
</dbReference>
<dbReference type="SUPFAM" id="SSF53448">
    <property type="entry name" value="Nucleotide-diphospho-sugar transferases"/>
    <property type="match status" value="1"/>
</dbReference>
<protein>
    <recommendedName>
        <fullName evidence="6">Translation initiation factor eIF2B subunit epsilon</fullName>
    </recommendedName>
    <alternativeName>
        <fullName evidence="7">eIF2B GDP-GTP exchange factor subunit epsilon</fullName>
    </alternativeName>
</protein>
<dbReference type="Pfam" id="PF25084">
    <property type="entry name" value="LbH_EIF2B"/>
    <property type="match status" value="1"/>
</dbReference>
<dbReference type="Gene3D" id="3.90.550.10">
    <property type="entry name" value="Spore Coat Polysaccharide Biosynthesis Protein SpsA, Chain A"/>
    <property type="match status" value="1"/>
</dbReference>
<dbReference type="GO" id="GO:0003743">
    <property type="term" value="F:translation initiation factor activity"/>
    <property type="evidence" value="ECO:0007669"/>
    <property type="project" value="UniProtKB-KW"/>
</dbReference>
<evidence type="ECO:0000256" key="5">
    <source>
        <dbReference type="ARBA" id="ARBA00022917"/>
    </source>
</evidence>
<dbReference type="GO" id="GO:0005851">
    <property type="term" value="C:eukaryotic translation initiation factor 2B complex"/>
    <property type="evidence" value="ECO:0007669"/>
    <property type="project" value="TreeGrafter"/>
</dbReference>
<feature type="compositionally biased region" description="Acidic residues" evidence="9">
    <location>
        <begin position="509"/>
        <end position="522"/>
    </location>
</feature>
<organism evidence="11 12">
    <name type="scientific">Malassezia japonica</name>
    <dbReference type="NCBI Taxonomy" id="223818"/>
    <lineage>
        <taxon>Eukaryota</taxon>
        <taxon>Fungi</taxon>
        <taxon>Dikarya</taxon>
        <taxon>Basidiomycota</taxon>
        <taxon>Ustilaginomycotina</taxon>
        <taxon>Malasseziomycetes</taxon>
        <taxon>Malasseziales</taxon>
        <taxon>Malasseziaceae</taxon>
        <taxon>Malassezia</taxon>
    </lineage>
</organism>
<dbReference type="Gene3D" id="2.160.10.10">
    <property type="entry name" value="Hexapeptide repeat proteins"/>
    <property type="match status" value="1"/>
</dbReference>
<dbReference type="PANTHER" id="PTHR45887:SF1">
    <property type="entry name" value="TRANSLATION INITIATION FACTOR EIF-2B SUBUNIT EPSILON"/>
    <property type="match status" value="1"/>
</dbReference>
<feature type="compositionally biased region" description="Acidic residues" evidence="9">
    <location>
        <begin position="554"/>
        <end position="574"/>
    </location>
</feature>
<name>A0AAF0F6P4_9BASI</name>
<feature type="compositionally biased region" description="Polar residues" evidence="9">
    <location>
        <begin position="584"/>
        <end position="601"/>
    </location>
</feature>
<dbReference type="GO" id="GO:0005829">
    <property type="term" value="C:cytosol"/>
    <property type="evidence" value="ECO:0007669"/>
    <property type="project" value="UniProtKB-SubCell"/>
</dbReference>
<dbReference type="Gene3D" id="1.25.40.180">
    <property type="match status" value="1"/>
</dbReference>
<evidence type="ECO:0000313" key="11">
    <source>
        <dbReference type="EMBL" id="WFD40781.1"/>
    </source>
</evidence>
<keyword evidence="5" id="KW-0648">Protein biosynthesis</keyword>
<dbReference type="PROSITE" id="PS51363">
    <property type="entry name" value="W2"/>
    <property type="match status" value="1"/>
</dbReference>
<dbReference type="Proteomes" id="UP001217754">
    <property type="component" value="Chromosome 7"/>
</dbReference>
<dbReference type="EMBL" id="CP119964">
    <property type="protein sequence ID" value="WFD40781.1"/>
    <property type="molecule type" value="Genomic_DNA"/>
</dbReference>
<dbReference type="GO" id="GO:0005085">
    <property type="term" value="F:guanyl-nucleotide exchange factor activity"/>
    <property type="evidence" value="ECO:0007669"/>
    <property type="project" value="InterPro"/>
</dbReference>
<dbReference type="CDD" id="cd04197">
    <property type="entry name" value="eIF-2B_epsilon_N"/>
    <property type="match status" value="1"/>
</dbReference>
<dbReference type="GeneID" id="85227421"/>
<dbReference type="InterPro" id="IPR056764">
    <property type="entry name" value="LbH_EIF2B3/5"/>
</dbReference>
<feature type="region of interest" description="Disordered" evidence="9">
    <location>
        <begin position="548"/>
        <end position="606"/>
    </location>
</feature>
<feature type="region of interest" description="Disordered" evidence="9">
    <location>
        <begin position="773"/>
        <end position="793"/>
    </location>
</feature>
<sequence>MAHEEMAQDDPLQAVVLCDVFTQRFAPLTLDMPRCLMPVCNVPLIEWTLEALAKAGVHEVFFLATWHAPQIRAYLEEHHPALVKPSRGTSVNTSSLTKVSLIAVPEARSVGDAMRELDAHQIITTDFILMHADAVGNMDLAAVVEAHKQRRRADRNAIMTICTMPVGHRSRARPLGDLSVFALAPSTSQLLHYTAVPAIPRKPMLKLPLELFDDESAMGLSGKGAEMDVRNDLVDCGVDVCSIDVPPLFTENFDYQSLRREFVQGILTSDLLEAKIFVHVAPPANASSTSSGIPWDASSNGLHGSPAYGEGYMLRASGPAAYDVVCNDVMTGWTYPYTPRLGLPDGTVYTRLSSLRFLGAGATCAMSGRIGLRSVLGAETRLEDDAEVSHVMIGARVTIGARSKVHHAYIWDDVRIGTGCDIAGCMIGHNVTILDNVRIPKGSVIAQGVTIGPDVDLPRGARVSLHPYRASEDEEEEEEEEERGDAAALGAQGQGFLWEPLGAKRSSDDDGDDDDDDEHDDIESPLNAKLFAMGADLDDVALSDAASELSSIDADSDPEPLLDDSDLDDSDSDSDLSSPHSASVYGSVSLTLPGGTESQTYGEKLESEQRLNEFRAEATASLERAFEERHAPENAAIELKTLRMASNVPPGEVRKVAISFVLARCSVDQAKDTADLLDHWGPLLQEVAHDDQVEALATMQSFCAANVTHTKLFLPLLKKVYNDEIVADESILAWWRHASSRRIVLDVDDSRVTSVNQIVLELRKRAEPVVRHILESQESSDEDEEEEDDDDDE</sequence>
<accession>A0AAF0F6P4</accession>
<evidence type="ECO:0000256" key="2">
    <source>
        <dbReference type="ARBA" id="ARBA00007878"/>
    </source>
</evidence>
<evidence type="ECO:0000256" key="3">
    <source>
        <dbReference type="ARBA" id="ARBA00022490"/>
    </source>
</evidence>
<feature type="domain" description="W2" evidence="10">
    <location>
        <begin position="608"/>
        <end position="787"/>
    </location>
</feature>
<gene>
    <name evidence="11" type="primary">GCD6</name>
    <name evidence="11" type="ORF">MJAP1_003770</name>
</gene>
<comment type="subunit">
    <text evidence="8">Component of the translation initiation factor 2B (eIF2B) complex which is a heterodecamer of two sets of five different subunits: alpha, beta, gamma, delta and epsilon. Subunits alpha, beta and delta comprise a regulatory subcomplex and subunits epsilon and gamma comprise a catalytic subcomplex. Within the complex, the hexameric regulatory complex resides at the center, with the two heterodimeric catalytic subcomplexes bound on opposite sides.</text>
</comment>
<evidence type="ECO:0000256" key="7">
    <source>
        <dbReference type="ARBA" id="ARBA00044345"/>
    </source>
</evidence>
<dbReference type="InterPro" id="IPR003307">
    <property type="entry name" value="W2_domain"/>
</dbReference>
<evidence type="ECO:0000256" key="9">
    <source>
        <dbReference type="SAM" id="MobiDB-lite"/>
    </source>
</evidence>
<dbReference type="RefSeq" id="XP_060123678.1">
    <property type="nucleotide sequence ID" value="XM_060267695.1"/>
</dbReference>
<dbReference type="InterPro" id="IPR029044">
    <property type="entry name" value="Nucleotide-diphossugar_trans"/>
</dbReference>
<dbReference type="CDD" id="cd11558">
    <property type="entry name" value="W2_eIF2B_epsilon"/>
    <property type="match status" value="1"/>
</dbReference>
<evidence type="ECO:0000256" key="6">
    <source>
        <dbReference type="ARBA" id="ARBA00044144"/>
    </source>
</evidence>